<reference evidence="9" key="1">
    <citation type="submission" date="2021-02" db="EMBL/GenBank/DDBJ databases">
        <authorList>
            <person name="Nowell W R."/>
        </authorList>
    </citation>
    <scope>NUCLEOTIDE SEQUENCE</scope>
</reference>
<dbReference type="EMBL" id="CAJNYU010001673">
    <property type="protein sequence ID" value="CAF3455693.1"/>
    <property type="molecule type" value="Genomic_DNA"/>
</dbReference>
<dbReference type="SMART" id="SM00413">
    <property type="entry name" value="ETS"/>
    <property type="match status" value="1"/>
</dbReference>
<dbReference type="GO" id="GO:0000981">
    <property type="term" value="F:DNA-binding transcription factor activity, RNA polymerase II-specific"/>
    <property type="evidence" value="ECO:0007669"/>
    <property type="project" value="TreeGrafter"/>
</dbReference>
<feature type="domain" description="ETS" evidence="4">
    <location>
        <begin position="96"/>
        <end position="179"/>
    </location>
</feature>
<dbReference type="Proteomes" id="UP000663848">
    <property type="component" value="Unassembled WGS sequence"/>
</dbReference>
<evidence type="ECO:0000313" key="14">
    <source>
        <dbReference type="Proteomes" id="UP000663873"/>
    </source>
</evidence>
<comment type="subcellular location">
    <subcellularLocation>
        <location evidence="3">Nucleus</location>
    </subcellularLocation>
</comment>
<evidence type="ECO:0000313" key="11">
    <source>
        <dbReference type="EMBL" id="CAF4429764.1"/>
    </source>
</evidence>
<dbReference type="GO" id="GO:0030154">
    <property type="term" value="P:cell differentiation"/>
    <property type="evidence" value="ECO:0007669"/>
    <property type="project" value="TreeGrafter"/>
</dbReference>
<dbReference type="AlphaFoldDB" id="A0A819ZRM4"/>
<dbReference type="GO" id="GO:0005634">
    <property type="term" value="C:nucleus"/>
    <property type="evidence" value="ECO:0007669"/>
    <property type="project" value="UniProtKB-SubCell"/>
</dbReference>
<organism evidence="9 13">
    <name type="scientific">Rotaria socialis</name>
    <dbReference type="NCBI Taxonomy" id="392032"/>
    <lineage>
        <taxon>Eukaryota</taxon>
        <taxon>Metazoa</taxon>
        <taxon>Spiralia</taxon>
        <taxon>Gnathifera</taxon>
        <taxon>Rotifera</taxon>
        <taxon>Eurotatoria</taxon>
        <taxon>Bdelloidea</taxon>
        <taxon>Philodinida</taxon>
        <taxon>Philodinidae</taxon>
        <taxon>Rotaria</taxon>
    </lineage>
</organism>
<dbReference type="EMBL" id="CAJNYT010000829">
    <property type="protein sequence ID" value="CAF3376231.1"/>
    <property type="molecule type" value="Genomic_DNA"/>
</dbReference>
<dbReference type="EMBL" id="CAJOBO010000222">
    <property type="protein sequence ID" value="CAF4166535.1"/>
    <property type="molecule type" value="Genomic_DNA"/>
</dbReference>
<dbReference type="PANTHER" id="PTHR11849">
    <property type="entry name" value="ETS"/>
    <property type="match status" value="1"/>
</dbReference>
<keyword evidence="14" id="KW-1185">Reference proteome</keyword>
<evidence type="ECO:0000313" key="13">
    <source>
        <dbReference type="Proteomes" id="UP000663851"/>
    </source>
</evidence>
<protein>
    <recommendedName>
        <fullName evidence="4">ETS domain-containing protein</fullName>
    </recommendedName>
</protein>
<dbReference type="Gene3D" id="1.10.10.10">
    <property type="entry name" value="Winged helix-like DNA-binding domain superfamily/Winged helix DNA-binding domain"/>
    <property type="match status" value="1"/>
</dbReference>
<gene>
    <name evidence="8" type="ORF">FME351_LOCUS13713</name>
    <name evidence="5" type="ORF">GRG538_LOCUS7766</name>
    <name evidence="9" type="ORF">HFQ381_LOCUS5319</name>
    <name evidence="6" type="ORF">LUA448_LOCUS18911</name>
    <name evidence="12" type="ORF">QYT958_LOCUS8823</name>
    <name evidence="7" type="ORF">TIS948_LOCUS29011</name>
    <name evidence="11" type="ORF">TSG867_LOCUS15237</name>
    <name evidence="10" type="ORF">UJA718_LOCUS12490</name>
</gene>
<dbReference type="InterPro" id="IPR000418">
    <property type="entry name" value="Ets_dom"/>
</dbReference>
<evidence type="ECO:0000313" key="5">
    <source>
        <dbReference type="EMBL" id="CAF3376231.1"/>
    </source>
</evidence>
<dbReference type="InterPro" id="IPR046328">
    <property type="entry name" value="ETS_fam"/>
</dbReference>
<evidence type="ECO:0000313" key="12">
    <source>
        <dbReference type="EMBL" id="CAF4558522.1"/>
    </source>
</evidence>
<comment type="caution">
    <text evidence="9">The sequence shown here is derived from an EMBL/GenBank/DDBJ whole genome shotgun (WGS) entry which is preliminary data.</text>
</comment>
<dbReference type="GO" id="GO:0043565">
    <property type="term" value="F:sequence-specific DNA binding"/>
    <property type="evidence" value="ECO:0007669"/>
    <property type="project" value="InterPro"/>
</dbReference>
<dbReference type="Proteomes" id="UP000663833">
    <property type="component" value="Unassembled WGS sequence"/>
</dbReference>
<dbReference type="Proteomes" id="UP000663869">
    <property type="component" value="Unassembled WGS sequence"/>
</dbReference>
<dbReference type="EMBL" id="CAJOBQ010000881">
    <property type="protein sequence ID" value="CAF4429764.1"/>
    <property type="molecule type" value="Genomic_DNA"/>
</dbReference>
<dbReference type="PRINTS" id="PR00454">
    <property type="entry name" value="ETSDOMAIN"/>
</dbReference>
<evidence type="ECO:0000259" key="4">
    <source>
        <dbReference type="PROSITE" id="PS50061"/>
    </source>
</evidence>
<dbReference type="OrthoDB" id="8196042at2759"/>
<evidence type="ECO:0000313" key="7">
    <source>
        <dbReference type="EMBL" id="CAF3415881.1"/>
    </source>
</evidence>
<dbReference type="EMBL" id="CAJOBP010001622">
    <property type="protein sequence ID" value="CAF4298638.1"/>
    <property type="molecule type" value="Genomic_DNA"/>
</dbReference>
<sequence length="183" mass="21404">MADNYDDVDEDPRLAAYEELRTTLKTPENPFTDAKLLKSGNFDIDDYTNVTHSSSSTSSTADTHNILRLSENSHEVPFDHREWEICDPSSNRKRPPRQNEFLQLLLENSRYSSYVSWVDKSQGLFRILQPERVADLWKSVKCRQTQGKMNYETFARGVRYYYGTGLMIKTNKKYTFCFKQSTQ</sequence>
<dbReference type="InterPro" id="IPR036390">
    <property type="entry name" value="WH_DNA-bd_sf"/>
</dbReference>
<dbReference type="EMBL" id="CAJNYD010002387">
    <property type="protein sequence ID" value="CAF3415350.1"/>
    <property type="molecule type" value="Genomic_DNA"/>
</dbReference>
<dbReference type="EMBL" id="CAJNXB010005275">
    <property type="protein sequence ID" value="CAF3415881.1"/>
    <property type="molecule type" value="Genomic_DNA"/>
</dbReference>
<evidence type="ECO:0000256" key="2">
    <source>
        <dbReference type="ARBA" id="ARBA00023125"/>
    </source>
</evidence>
<name>A0A819ZRM4_9BILA</name>
<comment type="similarity">
    <text evidence="1 3">Belongs to the ETS family.</text>
</comment>
<dbReference type="Proteomes" id="UP000663825">
    <property type="component" value="Unassembled WGS sequence"/>
</dbReference>
<evidence type="ECO:0000313" key="6">
    <source>
        <dbReference type="EMBL" id="CAF3415350.1"/>
    </source>
</evidence>
<dbReference type="EMBL" id="CAJOBR010000903">
    <property type="protein sequence ID" value="CAF4558522.1"/>
    <property type="molecule type" value="Genomic_DNA"/>
</dbReference>
<evidence type="ECO:0000313" key="10">
    <source>
        <dbReference type="EMBL" id="CAF4298638.1"/>
    </source>
</evidence>
<dbReference type="Proteomes" id="UP000663873">
    <property type="component" value="Unassembled WGS sequence"/>
</dbReference>
<keyword evidence="2 3" id="KW-0238">DNA-binding</keyword>
<keyword evidence="3" id="KW-0539">Nucleus</keyword>
<accession>A0A819ZRM4</accession>
<dbReference type="PROSITE" id="PS50061">
    <property type="entry name" value="ETS_DOMAIN_3"/>
    <property type="match status" value="1"/>
</dbReference>
<evidence type="ECO:0000313" key="9">
    <source>
        <dbReference type="EMBL" id="CAF4166535.1"/>
    </source>
</evidence>
<evidence type="ECO:0000256" key="1">
    <source>
        <dbReference type="ARBA" id="ARBA00005562"/>
    </source>
</evidence>
<dbReference type="SUPFAM" id="SSF46785">
    <property type="entry name" value="Winged helix' DNA-binding domain"/>
    <property type="match status" value="1"/>
</dbReference>
<proteinExistence type="inferred from homology"/>
<evidence type="ECO:0000313" key="8">
    <source>
        <dbReference type="EMBL" id="CAF3455693.1"/>
    </source>
</evidence>
<dbReference type="InterPro" id="IPR036388">
    <property type="entry name" value="WH-like_DNA-bd_sf"/>
</dbReference>
<dbReference type="Proteomes" id="UP000663872">
    <property type="component" value="Unassembled WGS sequence"/>
</dbReference>
<evidence type="ECO:0000256" key="3">
    <source>
        <dbReference type="RuleBase" id="RU004019"/>
    </source>
</evidence>
<dbReference type="Proteomes" id="UP000663862">
    <property type="component" value="Unassembled WGS sequence"/>
</dbReference>
<dbReference type="Proteomes" id="UP000663851">
    <property type="component" value="Unassembled WGS sequence"/>
</dbReference>
<dbReference type="Pfam" id="PF00178">
    <property type="entry name" value="Ets"/>
    <property type="match status" value="1"/>
</dbReference>